<proteinExistence type="predicted"/>
<feature type="domain" description="FKBP3 basic tilted helix bundle" evidence="2">
    <location>
        <begin position="33"/>
        <end position="74"/>
    </location>
</feature>
<organism evidence="3 4">
    <name type="scientific">Ailuropoda melanoleuca</name>
    <name type="common">Giant panda</name>
    <dbReference type="NCBI Taxonomy" id="9646"/>
    <lineage>
        <taxon>Eukaryota</taxon>
        <taxon>Metazoa</taxon>
        <taxon>Chordata</taxon>
        <taxon>Craniata</taxon>
        <taxon>Vertebrata</taxon>
        <taxon>Euteleostomi</taxon>
        <taxon>Mammalia</taxon>
        <taxon>Eutheria</taxon>
        <taxon>Laurasiatheria</taxon>
        <taxon>Carnivora</taxon>
        <taxon>Caniformia</taxon>
        <taxon>Ursidae</taxon>
        <taxon>Ailuropoda</taxon>
    </lineage>
</organism>
<reference evidence="3" key="2">
    <citation type="submission" date="2025-08" db="UniProtKB">
        <authorList>
            <consortium name="Ensembl"/>
        </authorList>
    </citation>
    <scope>IDENTIFICATION</scope>
</reference>
<dbReference type="AlphaFoldDB" id="A0A7N5KRR4"/>
<reference evidence="3" key="3">
    <citation type="submission" date="2025-09" db="UniProtKB">
        <authorList>
            <consortium name="Ensembl"/>
        </authorList>
    </citation>
    <scope>IDENTIFICATION</scope>
</reference>
<dbReference type="Proteomes" id="UP000008912">
    <property type="component" value="Unassembled WGS sequence"/>
</dbReference>
<dbReference type="Gene3D" id="1.10.720.80">
    <property type="match status" value="1"/>
</dbReference>
<dbReference type="Ensembl" id="ENSAMET00000036229.1">
    <property type="protein sequence ID" value="ENSAMEP00000044087.1"/>
    <property type="gene ID" value="ENSAMEG00000026069.1"/>
</dbReference>
<protein>
    <recommendedName>
        <fullName evidence="2">FKBP3 basic tilted helix bundle domain-containing protein</fullName>
    </recommendedName>
</protein>
<keyword evidence="1" id="KW-0597">Phosphoprotein</keyword>
<dbReference type="Pfam" id="PF18410">
    <property type="entry name" value="BTHB"/>
    <property type="match status" value="1"/>
</dbReference>
<dbReference type="InParanoid" id="A0A7N5KRR4"/>
<evidence type="ECO:0000313" key="3">
    <source>
        <dbReference type="Ensembl" id="ENSAMEP00000044087.1"/>
    </source>
</evidence>
<accession>A0A7N5KRR4</accession>
<evidence type="ECO:0000259" key="2">
    <source>
        <dbReference type="Pfam" id="PF18410"/>
    </source>
</evidence>
<dbReference type="GeneTree" id="ENSGT00950000185109"/>
<keyword evidence="4" id="KW-1185">Reference proteome</keyword>
<name>A0A7N5KRR4_AILME</name>
<reference evidence="3 4" key="1">
    <citation type="journal article" date="2010" name="Nature">
        <title>The sequence and de novo assembly of the giant panda genome.</title>
        <authorList>
            <person name="Li R."/>
            <person name="Fan W."/>
            <person name="Tian G."/>
            <person name="Zhu H."/>
            <person name="He L."/>
            <person name="Cai J."/>
            <person name="Huang Q."/>
            <person name="Cai Q."/>
            <person name="Li B."/>
            <person name="Bai Y."/>
            <person name="Zhang Z."/>
            <person name="Zhang Y."/>
            <person name="Wang W."/>
            <person name="Li J."/>
            <person name="Wei F."/>
            <person name="Li H."/>
            <person name="Jian M."/>
            <person name="Li J."/>
            <person name="Zhang Z."/>
            <person name="Nielsen R."/>
            <person name="Li D."/>
            <person name="Gu W."/>
            <person name="Yang Z."/>
            <person name="Xuan Z."/>
            <person name="Ryder O.A."/>
            <person name="Leung F.C."/>
            <person name="Zhou Y."/>
            <person name="Cao J."/>
            <person name="Sun X."/>
            <person name="Fu Y."/>
            <person name="Fang X."/>
            <person name="Guo X."/>
            <person name="Wang B."/>
            <person name="Hou R."/>
            <person name="Shen F."/>
            <person name="Mu B."/>
            <person name="Ni P."/>
            <person name="Lin R."/>
            <person name="Qian W."/>
            <person name="Wang G."/>
            <person name="Yu C."/>
            <person name="Nie W."/>
            <person name="Wang J."/>
            <person name="Wu Z."/>
            <person name="Liang H."/>
            <person name="Min J."/>
            <person name="Wu Q."/>
            <person name="Cheng S."/>
            <person name="Ruan J."/>
            <person name="Wang M."/>
            <person name="Shi Z."/>
            <person name="Wen M."/>
            <person name="Liu B."/>
            <person name="Ren X."/>
            <person name="Zheng H."/>
            <person name="Dong D."/>
            <person name="Cook K."/>
            <person name="Shan G."/>
            <person name="Zhang H."/>
            <person name="Kosiol C."/>
            <person name="Xie X."/>
            <person name="Lu Z."/>
            <person name="Zheng H."/>
            <person name="Li Y."/>
            <person name="Steiner C.C."/>
            <person name="Lam T.T."/>
            <person name="Lin S."/>
            <person name="Zhang Q."/>
            <person name="Li G."/>
            <person name="Tian J."/>
            <person name="Gong T."/>
            <person name="Liu H."/>
            <person name="Zhang D."/>
            <person name="Fang L."/>
            <person name="Ye C."/>
            <person name="Zhang J."/>
            <person name="Hu W."/>
            <person name="Xu A."/>
            <person name="Ren Y."/>
            <person name="Zhang G."/>
            <person name="Bruford M.W."/>
            <person name="Li Q."/>
            <person name="Ma L."/>
            <person name="Guo Y."/>
            <person name="An N."/>
            <person name="Hu Y."/>
            <person name="Zheng Y."/>
            <person name="Shi Y."/>
            <person name="Li Z."/>
            <person name="Liu Q."/>
            <person name="Chen Y."/>
            <person name="Zhao J."/>
            <person name="Qu N."/>
            <person name="Zhao S."/>
            <person name="Tian F."/>
            <person name="Wang X."/>
            <person name="Wang H."/>
            <person name="Xu L."/>
            <person name="Liu X."/>
            <person name="Vinar T."/>
            <person name="Wang Y."/>
            <person name="Lam T.W."/>
            <person name="Yiu S.M."/>
            <person name="Liu S."/>
            <person name="Zhang H."/>
            <person name="Li D."/>
            <person name="Huang Y."/>
            <person name="Wang X."/>
            <person name="Yang G."/>
            <person name="Jiang Z."/>
            <person name="Wang J."/>
            <person name="Qin N."/>
            <person name="Li L."/>
            <person name="Li J."/>
            <person name="Bolund L."/>
            <person name="Kristiansen K."/>
            <person name="Wong G.K."/>
            <person name="Olson M."/>
            <person name="Zhang X."/>
            <person name="Li S."/>
            <person name="Yang H."/>
            <person name="Wang J."/>
            <person name="Wang J."/>
        </authorList>
    </citation>
    <scope>NUCLEOTIDE SEQUENCE [LARGE SCALE GENOMIC DNA]</scope>
</reference>
<dbReference type="InterPro" id="IPR041200">
    <property type="entry name" value="FKBP3_BTHB"/>
</dbReference>
<evidence type="ECO:0000313" key="4">
    <source>
        <dbReference type="Proteomes" id="UP000008912"/>
    </source>
</evidence>
<sequence>MCLIILYQLSSVKQRQWGKTALAVPQRAWTMELLTHHGSDLFLAERKLIGNIKNVIKTANKNHLVIVYNHLSESIFQGYKFTHKNM</sequence>
<evidence type="ECO:0000256" key="1">
    <source>
        <dbReference type="ARBA" id="ARBA00022553"/>
    </source>
</evidence>